<proteinExistence type="predicted"/>
<accession>A0A1G6V904</accession>
<dbReference type="AlphaFoldDB" id="A0A1G6V904"/>
<gene>
    <name evidence="1" type="ORF">SAMN04487779_1008154</name>
</gene>
<evidence type="ECO:0008006" key="3">
    <source>
        <dbReference type="Google" id="ProtNLM"/>
    </source>
</evidence>
<organism evidence="1 2">
    <name type="scientific">Belnapia rosea</name>
    <dbReference type="NCBI Taxonomy" id="938405"/>
    <lineage>
        <taxon>Bacteria</taxon>
        <taxon>Pseudomonadati</taxon>
        <taxon>Pseudomonadota</taxon>
        <taxon>Alphaproteobacteria</taxon>
        <taxon>Acetobacterales</taxon>
        <taxon>Roseomonadaceae</taxon>
        <taxon>Belnapia</taxon>
    </lineage>
</organism>
<sequence>MAPVVAFETLDTPDGEVTFRLEPVPAAERARCAAGSAGVVNGIVGSQKNGRPMAYPNRHLGRLMVLLEVNPDVLSYETFPERVLFSLGGEERRHVPALRVRRRNGGTAVVDVEYGNTPPEGSSKTRVLTAIYALRGWRYQRISKAVVSVEPRLGNATEILAHAYFTPPPATERAVVGALTNRGWRTIREIEADLPAEPHARATVFALALRGDVRADLSACDLAAVRVRLESWNVGR</sequence>
<dbReference type="EMBL" id="FMZX01000008">
    <property type="protein sequence ID" value="SDD49316.1"/>
    <property type="molecule type" value="Genomic_DNA"/>
</dbReference>
<evidence type="ECO:0000313" key="1">
    <source>
        <dbReference type="EMBL" id="SDD49316.1"/>
    </source>
</evidence>
<evidence type="ECO:0000313" key="2">
    <source>
        <dbReference type="Proteomes" id="UP000198925"/>
    </source>
</evidence>
<protein>
    <recommendedName>
        <fullName evidence="3">TnsA endonuclease N terminal</fullName>
    </recommendedName>
</protein>
<dbReference type="Proteomes" id="UP000198925">
    <property type="component" value="Unassembled WGS sequence"/>
</dbReference>
<name>A0A1G6V904_9PROT</name>
<dbReference type="RefSeq" id="WP_176849598.1">
    <property type="nucleotide sequence ID" value="NZ_FMZX01000008.1"/>
</dbReference>
<reference evidence="1 2" key="1">
    <citation type="submission" date="2016-10" db="EMBL/GenBank/DDBJ databases">
        <authorList>
            <person name="de Groot N.N."/>
        </authorList>
    </citation>
    <scope>NUCLEOTIDE SEQUENCE [LARGE SCALE GENOMIC DNA]</scope>
    <source>
        <strain evidence="1 2">CPCC 100156</strain>
    </source>
</reference>
<keyword evidence="2" id="KW-1185">Reference proteome</keyword>